<dbReference type="Proteomes" id="UP000325372">
    <property type="component" value="Unassembled WGS sequence"/>
</dbReference>
<feature type="transmembrane region" description="Helical" evidence="6">
    <location>
        <begin position="58"/>
        <end position="80"/>
    </location>
</feature>
<reference evidence="8 9" key="1">
    <citation type="submission" date="2019-09" db="EMBL/GenBank/DDBJ databases">
        <title>Wenzhouxiangella sp. Genome sequencing and assembly.</title>
        <authorList>
            <person name="Zhang R."/>
        </authorList>
    </citation>
    <scope>NUCLEOTIDE SEQUENCE [LARGE SCALE GENOMIC DNA]</scope>
    <source>
        <strain evidence="8 9">W260</strain>
    </source>
</reference>
<comment type="subcellular location">
    <subcellularLocation>
        <location evidence="1">Membrane</location>
        <topology evidence="1">Multi-pass membrane protein</topology>
    </subcellularLocation>
</comment>
<feature type="transmembrane region" description="Helical" evidence="6">
    <location>
        <begin position="117"/>
        <end position="137"/>
    </location>
</feature>
<evidence type="ECO:0000259" key="7">
    <source>
        <dbReference type="Pfam" id="PF00892"/>
    </source>
</evidence>
<sequence>MSTRDLLLVLGVSLVWGFNFVAGAKGMQAFTPLQFVTLRFACVLLITLPFLRRPAPGHWLQLAGAGIFLGALHFTFLQWALQLSADVTSVTILQNMSIPFAVLLAMLFLGERAGWRTLTATGVAFTGVLIIGLDPLVLQQSKALMIVLCSALFQALGSVLMRGLRGISTFSFQAWSSVFSLPILVGAMWVLEPEAMTSLGPVGPWHWAALAYSIFMASLVGHGVFFILVQRNPLPTVMPYLLTMPVFGTIFGVLVWGDRPGWRLLLGGTMVLSGILVITLRGRRKAIVPAAVGD</sequence>
<dbReference type="PANTHER" id="PTHR32322:SF2">
    <property type="entry name" value="EAMA DOMAIN-CONTAINING PROTEIN"/>
    <property type="match status" value="1"/>
</dbReference>
<evidence type="ECO:0000313" key="8">
    <source>
        <dbReference type="EMBL" id="KAA9133345.1"/>
    </source>
</evidence>
<feature type="transmembrane region" description="Helical" evidence="6">
    <location>
        <begin position="172"/>
        <end position="190"/>
    </location>
</feature>
<feature type="transmembrane region" description="Helical" evidence="6">
    <location>
        <begin position="33"/>
        <end position="51"/>
    </location>
</feature>
<evidence type="ECO:0000256" key="6">
    <source>
        <dbReference type="SAM" id="Phobius"/>
    </source>
</evidence>
<evidence type="ECO:0000256" key="1">
    <source>
        <dbReference type="ARBA" id="ARBA00004141"/>
    </source>
</evidence>
<dbReference type="SUPFAM" id="SSF103481">
    <property type="entry name" value="Multidrug resistance efflux transporter EmrE"/>
    <property type="match status" value="2"/>
</dbReference>
<comment type="similarity">
    <text evidence="2">Belongs to the EamA transporter family.</text>
</comment>
<accession>A0A5N0TE83</accession>
<dbReference type="PANTHER" id="PTHR32322">
    <property type="entry name" value="INNER MEMBRANE TRANSPORTER"/>
    <property type="match status" value="1"/>
</dbReference>
<feature type="transmembrane region" description="Helical" evidence="6">
    <location>
        <begin position="92"/>
        <end position="110"/>
    </location>
</feature>
<dbReference type="InterPro" id="IPR000620">
    <property type="entry name" value="EamA_dom"/>
</dbReference>
<proteinExistence type="inferred from homology"/>
<evidence type="ECO:0000256" key="3">
    <source>
        <dbReference type="ARBA" id="ARBA00022692"/>
    </source>
</evidence>
<dbReference type="RefSeq" id="WP_150862904.1">
    <property type="nucleotide sequence ID" value="NZ_VYXP01000002.1"/>
</dbReference>
<evidence type="ECO:0000256" key="5">
    <source>
        <dbReference type="ARBA" id="ARBA00023136"/>
    </source>
</evidence>
<protein>
    <submittedName>
        <fullName evidence="8">DMT family transporter</fullName>
    </submittedName>
</protein>
<feature type="domain" description="EamA" evidence="7">
    <location>
        <begin position="6"/>
        <end position="132"/>
    </location>
</feature>
<feature type="domain" description="EamA" evidence="7">
    <location>
        <begin position="143"/>
        <end position="279"/>
    </location>
</feature>
<evidence type="ECO:0000256" key="2">
    <source>
        <dbReference type="ARBA" id="ARBA00007362"/>
    </source>
</evidence>
<dbReference type="InterPro" id="IPR037185">
    <property type="entry name" value="EmrE-like"/>
</dbReference>
<keyword evidence="9" id="KW-1185">Reference proteome</keyword>
<feature type="transmembrane region" description="Helical" evidence="6">
    <location>
        <begin position="143"/>
        <end position="160"/>
    </location>
</feature>
<dbReference type="EMBL" id="VYXP01000002">
    <property type="protein sequence ID" value="KAA9133345.1"/>
    <property type="molecule type" value="Genomic_DNA"/>
</dbReference>
<gene>
    <name evidence="8" type="ORF">F3N42_03050</name>
</gene>
<name>A0A5N0TE83_9GAMM</name>
<comment type="caution">
    <text evidence="8">The sequence shown here is derived from an EMBL/GenBank/DDBJ whole genome shotgun (WGS) entry which is preliminary data.</text>
</comment>
<evidence type="ECO:0000256" key="4">
    <source>
        <dbReference type="ARBA" id="ARBA00022989"/>
    </source>
</evidence>
<keyword evidence="5 6" id="KW-0472">Membrane</keyword>
<feature type="transmembrane region" description="Helical" evidence="6">
    <location>
        <begin position="210"/>
        <end position="229"/>
    </location>
</feature>
<feature type="transmembrane region" description="Helical" evidence="6">
    <location>
        <begin position="236"/>
        <end position="256"/>
    </location>
</feature>
<dbReference type="GO" id="GO:0016020">
    <property type="term" value="C:membrane"/>
    <property type="evidence" value="ECO:0007669"/>
    <property type="project" value="UniProtKB-SubCell"/>
</dbReference>
<dbReference type="InterPro" id="IPR050638">
    <property type="entry name" value="AA-Vitamin_Transporters"/>
</dbReference>
<keyword evidence="4 6" id="KW-1133">Transmembrane helix</keyword>
<organism evidence="8 9">
    <name type="scientific">Marinihelvus fidelis</name>
    <dbReference type="NCBI Taxonomy" id="2613842"/>
    <lineage>
        <taxon>Bacteria</taxon>
        <taxon>Pseudomonadati</taxon>
        <taxon>Pseudomonadota</taxon>
        <taxon>Gammaproteobacteria</taxon>
        <taxon>Chromatiales</taxon>
        <taxon>Wenzhouxiangellaceae</taxon>
        <taxon>Marinihelvus</taxon>
    </lineage>
</organism>
<dbReference type="AlphaFoldDB" id="A0A5N0TE83"/>
<dbReference type="Pfam" id="PF00892">
    <property type="entry name" value="EamA"/>
    <property type="match status" value="2"/>
</dbReference>
<evidence type="ECO:0000313" key="9">
    <source>
        <dbReference type="Proteomes" id="UP000325372"/>
    </source>
</evidence>
<keyword evidence="3 6" id="KW-0812">Transmembrane</keyword>
<feature type="transmembrane region" description="Helical" evidence="6">
    <location>
        <begin position="262"/>
        <end position="280"/>
    </location>
</feature>